<dbReference type="Gene3D" id="3.40.50.1820">
    <property type="entry name" value="alpha/beta hydrolase"/>
    <property type="match status" value="2"/>
</dbReference>
<dbReference type="InterPro" id="IPR051601">
    <property type="entry name" value="Serine_prot/Carboxylest_S33"/>
</dbReference>
<dbReference type="PANTHER" id="PTHR43248:SF29">
    <property type="entry name" value="TRIPEPTIDYL AMINOPEPTIDASE"/>
    <property type="match status" value="1"/>
</dbReference>
<dbReference type="RefSeq" id="WP_133699928.1">
    <property type="nucleotide sequence ID" value="NZ_SNXS01000002.1"/>
</dbReference>
<dbReference type="Proteomes" id="UP000295361">
    <property type="component" value="Unassembled WGS sequence"/>
</dbReference>
<evidence type="ECO:0000259" key="5">
    <source>
        <dbReference type="Pfam" id="PF00561"/>
    </source>
</evidence>
<keyword evidence="2 4" id="KW-0732">Signal</keyword>
<organism evidence="6 7">
    <name type="scientific">Roseateles toxinivorans</name>
    <dbReference type="NCBI Taxonomy" id="270368"/>
    <lineage>
        <taxon>Bacteria</taxon>
        <taxon>Pseudomonadati</taxon>
        <taxon>Pseudomonadota</taxon>
        <taxon>Betaproteobacteria</taxon>
        <taxon>Burkholderiales</taxon>
        <taxon>Sphaerotilaceae</taxon>
        <taxon>Roseateles</taxon>
    </lineage>
</organism>
<evidence type="ECO:0000256" key="3">
    <source>
        <dbReference type="ARBA" id="ARBA00022801"/>
    </source>
</evidence>
<dbReference type="InterPro" id="IPR029058">
    <property type="entry name" value="AB_hydrolase_fold"/>
</dbReference>
<dbReference type="GO" id="GO:0006508">
    <property type="term" value="P:proteolysis"/>
    <property type="evidence" value="ECO:0007669"/>
    <property type="project" value="InterPro"/>
</dbReference>
<evidence type="ECO:0000256" key="1">
    <source>
        <dbReference type="ARBA" id="ARBA00010088"/>
    </source>
</evidence>
<gene>
    <name evidence="6" type="ORF">DES47_102209</name>
</gene>
<dbReference type="AlphaFoldDB" id="A0A4V3CTI9"/>
<dbReference type="InterPro" id="IPR000073">
    <property type="entry name" value="AB_hydrolase_1"/>
</dbReference>
<feature type="domain" description="AB hydrolase-1" evidence="5">
    <location>
        <begin position="74"/>
        <end position="435"/>
    </location>
</feature>
<keyword evidence="3" id="KW-0378">Hydrolase</keyword>
<dbReference type="PRINTS" id="PR00793">
    <property type="entry name" value="PROAMNOPTASE"/>
</dbReference>
<dbReference type="InterPro" id="IPR002410">
    <property type="entry name" value="Peptidase_S33"/>
</dbReference>
<protein>
    <submittedName>
        <fullName evidence="6">Pimeloyl-ACP methyl ester carboxylesterase</fullName>
    </submittedName>
</protein>
<dbReference type="InParanoid" id="A0A4V3CTI9"/>
<name>A0A4V3CTI9_9BURK</name>
<reference evidence="6 7" key="1">
    <citation type="submission" date="2019-03" db="EMBL/GenBank/DDBJ databases">
        <title>Genomic Encyclopedia of Type Strains, Phase IV (KMG-IV): sequencing the most valuable type-strain genomes for metagenomic binning, comparative biology and taxonomic classification.</title>
        <authorList>
            <person name="Goeker M."/>
        </authorList>
    </citation>
    <scope>NUCLEOTIDE SEQUENCE [LARGE SCALE GENOMIC DNA]</scope>
    <source>
        <strain evidence="6 7">DSM 16998</strain>
    </source>
</reference>
<dbReference type="EMBL" id="SNXS01000002">
    <property type="protein sequence ID" value="TDP72464.1"/>
    <property type="molecule type" value="Genomic_DNA"/>
</dbReference>
<dbReference type="SUPFAM" id="SSF53474">
    <property type="entry name" value="alpha/beta-Hydrolases"/>
    <property type="match status" value="1"/>
</dbReference>
<proteinExistence type="inferred from homology"/>
<comment type="similarity">
    <text evidence="1">Belongs to the peptidase S33 family.</text>
</comment>
<dbReference type="PANTHER" id="PTHR43248">
    <property type="entry name" value="2-SUCCINYL-6-HYDROXY-2,4-CYCLOHEXADIENE-1-CARBOXYLATE SYNTHASE"/>
    <property type="match status" value="1"/>
</dbReference>
<dbReference type="Pfam" id="PF00561">
    <property type="entry name" value="Abhydrolase_1"/>
    <property type="match status" value="1"/>
</dbReference>
<evidence type="ECO:0000313" key="7">
    <source>
        <dbReference type="Proteomes" id="UP000295361"/>
    </source>
</evidence>
<feature type="chain" id="PRO_5020188896" evidence="4">
    <location>
        <begin position="22"/>
        <end position="484"/>
    </location>
</feature>
<dbReference type="GO" id="GO:0008233">
    <property type="term" value="F:peptidase activity"/>
    <property type="evidence" value="ECO:0007669"/>
    <property type="project" value="InterPro"/>
</dbReference>
<evidence type="ECO:0000256" key="2">
    <source>
        <dbReference type="ARBA" id="ARBA00022729"/>
    </source>
</evidence>
<accession>A0A4V3CTI9</accession>
<sequence>MTPIQGLTLAVALGLAAPALAQTPLTPCRVDGLKNEALCGQLSRPLEPARPEGTKISLHYVVVPALARRKLPDPVFLLAGGPGQSAIALAGQVMPLLGRLGNRRDLVFVDQRGTGRSAPLNCDEDRRQSLAQSLDGAAQETRMQQCREALMKLPHGDLRQYTTTIAMQDLDAVRLQLGAEQINLIGASYGTRAALEYLRQFPQQVRRVILDGVAPPDMVLPASFSTDSQAALEQVFDACEAAADCRLRHPQLRRDWAALLAGLPKAVTLNHPLTGQPERLTLTRDAVLGAVRGPLYMPSYASALPQAIADARQGRFEALVGLSGLLGSGRSAKLAMGMHFSVVCAEDLPRLAQASDPAGKDFGTQFAEAYTRICKDWPRGRVPAEFYQVKPSTAPVLLLSGGADPATPPRHGERVAKTLGAKARHLTVPNAGHGVMGQGCARELVFRFIAAEEKDALALDAACVSKIPRPPAFQPVGLGPEARP</sequence>
<feature type="signal peptide" evidence="4">
    <location>
        <begin position="1"/>
        <end position="21"/>
    </location>
</feature>
<keyword evidence="7" id="KW-1185">Reference proteome</keyword>
<comment type="caution">
    <text evidence="6">The sequence shown here is derived from an EMBL/GenBank/DDBJ whole genome shotgun (WGS) entry which is preliminary data.</text>
</comment>
<evidence type="ECO:0000313" key="6">
    <source>
        <dbReference type="EMBL" id="TDP72464.1"/>
    </source>
</evidence>
<evidence type="ECO:0000256" key="4">
    <source>
        <dbReference type="SAM" id="SignalP"/>
    </source>
</evidence>
<dbReference type="OrthoDB" id="9796770at2"/>